<dbReference type="Pfam" id="PF00905">
    <property type="entry name" value="Transpeptidase"/>
    <property type="match status" value="1"/>
</dbReference>
<evidence type="ECO:0000256" key="2">
    <source>
        <dbReference type="ARBA" id="ARBA00022670"/>
    </source>
</evidence>
<keyword evidence="6" id="KW-0511">Multifunctional enzyme</keyword>
<keyword evidence="4" id="KW-0808">Transferase</keyword>
<evidence type="ECO:0000256" key="6">
    <source>
        <dbReference type="ARBA" id="ARBA00023268"/>
    </source>
</evidence>
<dbReference type="InterPro" id="IPR012338">
    <property type="entry name" value="Beta-lactam/transpept-like"/>
</dbReference>
<feature type="domain" description="Penicillin-binding protein transpeptidase" evidence="10">
    <location>
        <begin position="384"/>
        <end position="679"/>
    </location>
</feature>
<dbReference type="Gene3D" id="3.40.710.10">
    <property type="entry name" value="DD-peptidase/beta-lactamase superfamily"/>
    <property type="match status" value="1"/>
</dbReference>
<evidence type="ECO:0000256" key="9">
    <source>
        <dbReference type="SAM" id="MobiDB-lite"/>
    </source>
</evidence>
<gene>
    <name evidence="12" type="ORF">JQX11_18220</name>
</gene>
<dbReference type="InterPro" id="IPR036950">
    <property type="entry name" value="PBP_transglycosylase"/>
</dbReference>
<comment type="catalytic activity">
    <reaction evidence="7">
        <text>Preferential cleavage: (Ac)2-L-Lys-D-Ala-|-D-Ala. Also transpeptidation of peptidyl-alanyl moieties that are N-acyl substituents of D-alanine.</text>
        <dbReference type="EC" id="3.4.16.4"/>
    </reaction>
</comment>
<evidence type="ECO:0000259" key="10">
    <source>
        <dbReference type="Pfam" id="PF00905"/>
    </source>
</evidence>
<keyword evidence="13" id="KW-1185">Reference proteome</keyword>
<comment type="caution">
    <text evidence="12">The sequence shown here is derived from an EMBL/GenBank/DDBJ whole genome shotgun (WGS) entry which is preliminary data.</text>
</comment>
<dbReference type="InterPro" id="IPR001264">
    <property type="entry name" value="Glyco_trans_51"/>
</dbReference>
<feature type="region of interest" description="Disordered" evidence="9">
    <location>
        <begin position="700"/>
        <end position="743"/>
    </location>
</feature>
<dbReference type="SUPFAM" id="SSF56601">
    <property type="entry name" value="beta-lactamase/transpeptidase-like"/>
    <property type="match status" value="1"/>
</dbReference>
<reference evidence="12 13" key="1">
    <citation type="submission" date="2021-02" db="EMBL/GenBank/DDBJ databases">
        <authorList>
            <person name="Ra J.-S."/>
        </authorList>
    </citation>
    <scope>NUCLEOTIDE SEQUENCE [LARGE SCALE GENOMIC DNA]</scope>
    <source>
        <strain evidence="12 13">MMS20-R1-14</strain>
    </source>
</reference>
<evidence type="ECO:0000256" key="8">
    <source>
        <dbReference type="ARBA" id="ARBA00049902"/>
    </source>
</evidence>
<evidence type="ECO:0000313" key="12">
    <source>
        <dbReference type="EMBL" id="MBM7078263.1"/>
    </source>
</evidence>
<dbReference type="EMBL" id="JAFEUC010000008">
    <property type="protein sequence ID" value="MBM7078263.1"/>
    <property type="molecule type" value="Genomic_DNA"/>
</dbReference>
<dbReference type="Gene3D" id="1.10.3810.10">
    <property type="entry name" value="Biosynthetic peptidoglycan transglycosylase-like"/>
    <property type="match status" value="1"/>
</dbReference>
<comment type="catalytic activity">
    <reaction evidence="8">
        <text>[GlcNAc-(1-&gt;4)-Mur2Ac(oyl-L-Ala-gamma-D-Glu-L-Lys-D-Ala-D-Ala)](n)-di-trans,octa-cis-undecaprenyl diphosphate + beta-D-GlcNAc-(1-&gt;4)-Mur2Ac(oyl-L-Ala-gamma-D-Glu-L-Lys-D-Ala-D-Ala)-di-trans,octa-cis-undecaprenyl diphosphate = [GlcNAc-(1-&gt;4)-Mur2Ac(oyl-L-Ala-gamma-D-Glu-L-Lys-D-Ala-D-Ala)](n+1)-di-trans,octa-cis-undecaprenyl diphosphate + di-trans,octa-cis-undecaprenyl diphosphate + H(+)</text>
        <dbReference type="Rhea" id="RHEA:23708"/>
        <dbReference type="Rhea" id="RHEA-COMP:9602"/>
        <dbReference type="Rhea" id="RHEA-COMP:9603"/>
        <dbReference type="ChEBI" id="CHEBI:15378"/>
        <dbReference type="ChEBI" id="CHEBI:58405"/>
        <dbReference type="ChEBI" id="CHEBI:60033"/>
        <dbReference type="ChEBI" id="CHEBI:78435"/>
        <dbReference type="EC" id="2.4.99.28"/>
    </reaction>
</comment>
<protein>
    <submittedName>
        <fullName evidence="12">Penicillin-binding protein</fullName>
    </submittedName>
</protein>
<keyword evidence="3" id="KW-0328">Glycosyltransferase</keyword>
<name>A0ABS2IV93_9ACTN</name>
<dbReference type="PANTHER" id="PTHR32282">
    <property type="entry name" value="BINDING PROTEIN TRANSPEPTIDASE, PUTATIVE-RELATED"/>
    <property type="match status" value="1"/>
</dbReference>
<evidence type="ECO:0000256" key="3">
    <source>
        <dbReference type="ARBA" id="ARBA00022676"/>
    </source>
</evidence>
<dbReference type="InterPro" id="IPR023346">
    <property type="entry name" value="Lysozyme-like_dom_sf"/>
</dbReference>
<dbReference type="Pfam" id="PF00912">
    <property type="entry name" value="Transgly"/>
    <property type="match status" value="1"/>
</dbReference>
<dbReference type="InterPro" id="IPR050396">
    <property type="entry name" value="Glycosyltr_51/Transpeptidase"/>
</dbReference>
<evidence type="ECO:0000256" key="7">
    <source>
        <dbReference type="ARBA" id="ARBA00034000"/>
    </source>
</evidence>
<evidence type="ECO:0000256" key="5">
    <source>
        <dbReference type="ARBA" id="ARBA00022801"/>
    </source>
</evidence>
<evidence type="ECO:0000256" key="1">
    <source>
        <dbReference type="ARBA" id="ARBA00022645"/>
    </source>
</evidence>
<dbReference type="PANTHER" id="PTHR32282:SF33">
    <property type="entry name" value="PEPTIDOGLYCAN GLYCOSYLTRANSFERASE"/>
    <property type="match status" value="1"/>
</dbReference>
<dbReference type="SUPFAM" id="SSF53955">
    <property type="entry name" value="Lysozyme-like"/>
    <property type="match status" value="1"/>
</dbReference>
<dbReference type="InterPro" id="IPR001460">
    <property type="entry name" value="PCN-bd_Tpept"/>
</dbReference>
<keyword evidence="1" id="KW-0121">Carboxypeptidase</keyword>
<accession>A0ABS2IV93</accession>
<organism evidence="12 13">
    <name type="scientific">Micromonospora humida</name>
    <dbReference type="NCBI Taxonomy" id="2809018"/>
    <lineage>
        <taxon>Bacteria</taxon>
        <taxon>Bacillati</taxon>
        <taxon>Actinomycetota</taxon>
        <taxon>Actinomycetes</taxon>
        <taxon>Micromonosporales</taxon>
        <taxon>Micromonosporaceae</taxon>
        <taxon>Micromonospora</taxon>
    </lineage>
</organism>
<proteinExistence type="predicted"/>
<dbReference type="Proteomes" id="UP001518872">
    <property type="component" value="Unassembled WGS sequence"/>
</dbReference>
<feature type="domain" description="Glycosyl transferase family 51" evidence="11">
    <location>
        <begin position="95"/>
        <end position="280"/>
    </location>
</feature>
<keyword evidence="2" id="KW-0645">Protease</keyword>
<evidence type="ECO:0000313" key="13">
    <source>
        <dbReference type="Proteomes" id="UP001518872"/>
    </source>
</evidence>
<evidence type="ECO:0000256" key="4">
    <source>
        <dbReference type="ARBA" id="ARBA00022679"/>
    </source>
</evidence>
<evidence type="ECO:0000259" key="11">
    <source>
        <dbReference type="Pfam" id="PF00912"/>
    </source>
</evidence>
<sequence length="743" mass="78277">MSYLTIGCRSGLLVRAVAMLTRMSSPRTPLTRLLTVLLAGLLAGLVLAVAALPGNLLAGLATRAVLGAFDDLPAALRTPATPQRSYLYANDGRTLLTTFYDVNRTDVPLAEIAPTLRQAIVAAEDRRFYSHGGADLRGMARALVANVTGGGTAQGGSTLTMQYVRNVLKSDPSRTAEEREAATEQTVGRKLQEIRYATELEKTLSKDEILNRYLNIAYFGSGAYGVAAASQRYFGKAPADLTLAESALLAGLVQSPDEYSPIDGDRDAALKRRGYVLDSMVATGAITAAQADAARAEKLILHPTAQPNGCTATVTADAGFFCDYLRRWWLEQPAFGATAQEREQALRRGGYRVVTSLDPDVQATAAAEARKVYPADDARALPIAAVEPGTGRVLALAVNREYGVGDGQTVNPLVSGGGSITGYQAGSTFKLFTMLAALENGRTLSTGFDSPSRLTTRFPAEGEASCGGRWCPANANPARMDGYRMMWDGFGRSVNTYFVWLEEQVGPAKVVEMAQRLGITFRARTDADLAAHDADNWGAFTLGVSATTPLDLANAYATVAAEGTYCAPTPVVSVTGPDGSTVPVGQPACRQVLSADVARAATDAARCPVGQQSAYGQCNGSTAGGVDGIVGRPVAGKTGSSEQNATETFVGFTPQVAVAGIAANPDDPSDAVGAAVQGEVITAVARTIRTAVDGLPVRDFTAPSRELAGNPQRPAPRPTPRAPEREDQNLPLDLLRWLQNRRG</sequence>
<keyword evidence="5" id="KW-0378">Hydrolase</keyword>